<dbReference type="Proteomes" id="UP001519460">
    <property type="component" value="Unassembled WGS sequence"/>
</dbReference>
<evidence type="ECO:0000313" key="2">
    <source>
        <dbReference type="Proteomes" id="UP001519460"/>
    </source>
</evidence>
<feature type="non-terminal residue" evidence="1">
    <location>
        <position position="1"/>
    </location>
</feature>
<keyword evidence="2" id="KW-1185">Reference proteome</keyword>
<proteinExistence type="predicted"/>
<protein>
    <submittedName>
        <fullName evidence="1">Uncharacterized protein</fullName>
    </submittedName>
</protein>
<accession>A0ABD0LSY2</accession>
<gene>
    <name evidence="1" type="ORF">BaRGS_00006645</name>
</gene>
<feature type="non-terminal residue" evidence="1">
    <location>
        <position position="65"/>
    </location>
</feature>
<dbReference type="EMBL" id="JACVVK020000027">
    <property type="protein sequence ID" value="KAK7502281.1"/>
    <property type="molecule type" value="Genomic_DNA"/>
</dbReference>
<dbReference type="AlphaFoldDB" id="A0ABD0LSY2"/>
<organism evidence="1 2">
    <name type="scientific">Batillaria attramentaria</name>
    <dbReference type="NCBI Taxonomy" id="370345"/>
    <lineage>
        <taxon>Eukaryota</taxon>
        <taxon>Metazoa</taxon>
        <taxon>Spiralia</taxon>
        <taxon>Lophotrochozoa</taxon>
        <taxon>Mollusca</taxon>
        <taxon>Gastropoda</taxon>
        <taxon>Caenogastropoda</taxon>
        <taxon>Sorbeoconcha</taxon>
        <taxon>Cerithioidea</taxon>
        <taxon>Batillariidae</taxon>
        <taxon>Batillaria</taxon>
    </lineage>
</organism>
<comment type="caution">
    <text evidence="1">The sequence shown here is derived from an EMBL/GenBank/DDBJ whole genome shotgun (WGS) entry which is preliminary data.</text>
</comment>
<sequence length="65" mass="7138">LSWKTNVPQQSSGARGMRDAVMTWRVFPLTQRNVSTASQSGADQIEFGPSQREKAAVCMGMIHLS</sequence>
<reference evidence="1 2" key="1">
    <citation type="journal article" date="2023" name="Sci. Data">
        <title>Genome assembly of the Korean intertidal mud-creeper Batillaria attramentaria.</title>
        <authorList>
            <person name="Patra A.K."/>
            <person name="Ho P.T."/>
            <person name="Jun S."/>
            <person name="Lee S.J."/>
            <person name="Kim Y."/>
            <person name="Won Y.J."/>
        </authorList>
    </citation>
    <scope>NUCLEOTIDE SEQUENCE [LARGE SCALE GENOMIC DNA]</scope>
    <source>
        <strain evidence="1">Wonlab-2016</strain>
    </source>
</reference>
<name>A0ABD0LSY2_9CAEN</name>
<evidence type="ECO:0000313" key="1">
    <source>
        <dbReference type="EMBL" id="KAK7502281.1"/>
    </source>
</evidence>